<dbReference type="SUPFAM" id="SSF52833">
    <property type="entry name" value="Thioredoxin-like"/>
    <property type="match status" value="2"/>
</dbReference>
<dbReference type="PRINTS" id="PR00421">
    <property type="entry name" value="THIOREDOXIN"/>
</dbReference>
<dbReference type="PANTHER" id="PTHR46426">
    <property type="entry name" value="PROTEIN DISULFIDE-ISOMERASE TMX3"/>
    <property type="match status" value="1"/>
</dbReference>
<sequence>MEAKMLMLGLAVCLLLGNHVAALVQELDQRFLDQWKEGSWLVEFYAPWCGHCKKLEPIFQQVALALKHTEVKVAKLDCTQYSHVASEFDVRGFPTIKFFSNERNYTHRSDRTKDDILEFVHRVNGPAVRKLTSIGKFNDVASEHSDVAFFVYVSNQDPHADLFEKYSAVAEEKRVFTYFYAGEQKILPQEVKLTAVPTILVFKDRTYFEYEAPDSVATMSSVQSWVNGERYPAFPKISGGNINEMADLGKYLVIVVVEEVKERKTPSTR</sequence>
<comment type="subcellular location">
    <subcellularLocation>
        <location evidence="1">Endoplasmic reticulum membrane</location>
        <topology evidence="1">Single-pass membrane protein</topology>
    </subcellularLocation>
</comment>
<keyword evidence="3" id="KW-1133">Transmembrane helix</keyword>
<evidence type="ECO:0000256" key="1">
    <source>
        <dbReference type="ARBA" id="ARBA00004389"/>
    </source>
</evidence>
<dbReference type="GO" id="GO:0005789">
    <property type="term" value="C:endoplasmic reticulum membrane"/>
    <property type="evidence" value="ECO:0007669"/>
    <property type="project" value="UniProtKB-SubCell"/>
</dbReference>
<dbReference type="PANTHER" id="PTHR46426:SF1">
    <property type="entry name" value="PROTEIN DISULFIDE-ISOMERASE TMX3"/>
    <property type="match status" value="1"/>
</dbReference>
<dbReference type="Pfam" id="PF00085">
    <property type="entry name" value="Thioredoxin"/>
    <property type="match status" value="1"/>
</dbReference>
<keyword evidence="9" id="KW-1185">Reference proteome</keyword>
<dbReference type="Gene3D" id="3.40.30.10">
    <property type="entry name" value="Glutaredoxin"/>
    <property type="match status" value="1"/>
</dbReference>
<evidence type="ECO:0000313" key="9">
    <source>
        <dbReference type="Proteomes" id="UP001634394"/>
    </source>
</evidence>
<dbReference type="InterPro" id="IPR052250">
    <property type="entry name" value="PDI_TMX3"/>
</dbReference>
<evidence type="ECO:0000313" key="8">
    <source>
        <dbReference type="EMBL" id="KAL3859864.1"/>
    </source>
</evidence>
<dbReference type="InterPro" id="IPR013766">
    <property type="entry name" value="Thioredoxin_domain"/>
</dbReference>
<comment type="caution">
    <text evidence="8">The sequence shown here is derived from an EMBL/GenBank/DDBJ whole genome shotgun (WGS) entry which is preliminary data.</text>
</comment>
<dbReference type="Pfam" id="PF13848">
    <property type="entry name" value="Thioredoxin_6"/>
    <property type="match status" value="1"/>
</dbReference>
<dbReference type="PROSITE" id="PS51352">
    <property type="entry name" value="THIOREDOXIN_2"/>
    <property type="match status" value="1"/>
</dbReference>
<feature type="signal peptide" evidence="6">
    <location>
        <begin position="1"/>
        <end position="22"/>
    </location>
</feature>
<organism evidence="8 9">
    <name type="scientific">Sinanodonta woodiana</name>
    <name type="common">Chinese pond mussel</name>
    <name type="synonym">Anodonta woodiana</name>
    <dbReference type="NCBI Taxonomy" id="1069815"/>
    <lineage>
        <taxon>Eukaryota</taxon>
        <taxon>Metazoa</taxon>
        <taxon>Spiralia</taxon>
        <taxon>Lophotrochozoa</taxon>
        <taxon>Mollusca</taxon>
        <taxon>Bivalvia</taxon>
        <taxon>Autobranchia</taxon>
        <taxon>Heteroconchia</taxon>
        <taxon>Palaeoheterodonta</taxon>
        <taxon>Unionida</taxon>
        <taxon>Unionoidea</taxon>
        <taxon>Unionidae</taxon>
        <taxon>Unioninae</taxon>
        <taxon>Sinanodonta</taxon>
    </lineage>
</organism>
<keyword evidence="6" id="KW-0732">Signal</keyword>
<protein>
    <recommendedName>
        <fullName evidence="7">Thioredoxin domain-containing protein</fullName>
    </recommendedName>
</protein>
<dbReference type="EMBL" id="JBJQND010000012">
    <property type="protein sequence ID" value="KAL3859864.1"/>
    <property type="molecule type" value="Genomic_DNA"/>
</dbReference>
<dbReference type="InterPro" id="IPR017937">
    <property type="entry name" value="Thioredoxin_CS"/>
</dbReference>
<proteinExistence type="predicted"/>
<feature type="domain" description="Thioredoxin" evidence="7">
    <location>
        <begin position="14"/>
        <end position="125"/>
    </location>
</feature>
<gene>
    <name evidence="8" type="ORF">ACJMK2_010053</name>
</gene>
<keyword evidence="4" id="KW-0472">Membrane</keyword>
<comment type="function">
    <text evidence="5">Probable disulfide isomerase, which participates in the folding of proteins containing disulfide bonds. May act as a dithiol oxidase. Acts as a regulator of endoplasmic reticulum-mitochondria contact sites via its ability to regulate redox signals.</text>
</comment>
<dbReference type="PROSITE" id="PS00194">
    <property type="entry name" value="THIOREDOXIN_1"/>
    <property type="match status" value="1"/>
</dbReference>
<evidence type="ECO:0000256" key="3">
    <source>
        <dbReference type="ARBA" id="ARBA00022989"/>
    </source>
</evidence>
<evidence type="ECO:0000256" key="5">
    <source>
        <dbReference type="ARBA" id="ARBA00045246"/>
    </source>
</evidence>
<name>A0ABD3VE52_SINWO</name>
<feature type="chain" id="PRO_5044834207" description="Thioredoxin domain-containing protein" evidence="6">
    <location>
        <begin position="23"/>
        <end position="269"/>
    </location>
</feature>
<evidence type="ECO:0000256" key="2">
    <source>
        <dbReference type="ARBA" id="ARBA00022692"/>
    </source>
</evidence>
<dbReference type="InterPro" id="IPR036249">
    <property type="entry name" value="Thioredoxin-like_sf"/>
</dbReference>
<dbReference type="Proteomes" id="UP001634394">
    <property type="component" value="Unassembled WGS sequence"/>
</dbReference>
<evidence type="ECO:0000259" key="7">
    <source>
        <dbReference type="PROSITE" id="PS51352"/>
    </source>
</evidence>
<accession>A0ABD3VE52</accession>
<evidence type="ECO:0000256" key="4">
    <source>
        <dbReference type="ARBA" id="ARBA00023136"/>
    </source>
</evidence>
<keyword evidence="2" id="KW-0812">Transmembrane</keyword>
<evidence type="ECO:0000256" key="6">
    <source>
        <dbReference type="SAM" id="SignalP"/>
    </source>
</evidence>
<dbReference type="AlphaFoldDB" id="A0ABD3VE52"/>
<reference evidence="8 9" key="1">
    <citation type="submission" date="2024-11" db="EMBL/GenBank/DDBJ databases">
        <title>Chromosome-level genome assembly of the freshwater bivalve Anodonta woodiana.</title>
        <authorList>
            <person name="Chen X."/>
        </authorList>
    </citation>
    <scope>NUCLEOTIDE SEQUENCE [LARGE SCALE GENOMIC DNA]</scope>
    <source>
        <strain evidence="8">MN2024</strain>
        <tissue evidence="8">Gills</tissue>
    </source>
</reference>